<sequence>MANHSCAIRPCLEGWLSHTDQATGLVRQTLVCYTTVAGQCRNLTGLRCFLYVSAIADEVKLTHDLPVLNH</sequence>
<dbReference type="EMBL" id="CAEZYH010000165">
    <property type="protein sequence ID" value="CAB4736232.1"/>
    <property type="molecule type" value="Genomic_DNA"/>
</dbReference>
<evidence type="ECO:0000313" key="3">
    <source>
        <dbReference type="EMBL" id="CAB4906728.1"/>
    </source>
</evidence>
<accession>A0A6J7GJE7</accession>
<dbReference type="EMBL" id="CAEZZP010000052">
    <property type="protein sequence ID" value="CAB4773139.1"/>
    <property type="molecule type" value="Genomic_DNA"/>
</dbReference>
<reference evidence="3" key="1">
    <citation type="submission" date="2020-05" db="EMBL/GenBank/DDBJ databases">
        <authorList>
            <person name="Chiriac C."/>
            <person name="Salcher M."/>
            <person name="Ghai R."/>
            <person name="Kavagutti S V."/>
        </authorList>
    </citation>
    <scope>NUCLEOTIDE SEQUENCE</scope>
</reference>
<evidence type="ECO:0000313" key="2">
    <source>
        <dbReference type="EMBL" id="CAB4773139.1"/>
    </source>
</evidence>
<organism evidence="3">
    <name type="scientific">freshwater metagenome</name>
    <dbReference type="NCBI Taxonomy" id="449393"/>
    <lineage>
        <taxon>unclassified sequences</taxon>
        <taxon>metagenomes</taxon>
        <taxon>ecological metagenomes</taxon>
    </lineage>
</organism>
<proteinExistence type="predicted"/>
<name>A0A6J7GJE7_9ZZZZ</name>
<dbReference type="EMBL" id="CAFBMF010000091">
    <property type="protein sequence ID" value="CAB4906728.1"/>
    <property type="molecule type" value="Genomic_DNA"/>
</dbReference>
<gene>
    <name evidence="1" type="ORF">UFOPK2658_02007</name>
    <name evidence="2" type="ORF">UFOPK2880_00938</name>
    <name evidence="3" type="ORF">UFOPK3494_01259</name>
    <name evidence="4" type="ORF">UFOPK4134_01193</name>
</gene>
<evidence type="ECO:0000313" key="1">
    <source>
        <dbReference type="EMBL" id="CAB4736232.1"/>
    </source>
</evidence>
<dbReference type="AlphaFoldDB" id="A0A6J7GJE7"/>
<protein>
    <submittedName>
        <fullName evidence="3">Unannotated protein</fullName>
    </submittedName>
</protein>
<dbReference type="EMBL" id="CAFBPS010000095">
    <property type="protein sequence ID" value="CAB5032881.1"/>
    <property type="molecule type" value="Genomic_DNA"/>
</dbReference>
<evidence type="ECO:0000313" key="4">
    <source>
        <dbReference type="EMBL" id="CAB5032881.1"/>
    </source>
</evidence>